<dbReference type="AlphaFoldDB" id="A0A415ETE7"/>
<reference evidence="1" key="2">
    <citation type="submission" date="2023-03" db="EMBL/GenBank/DDBJ databases">
        <authorList>
            <person name="Shen W."/>
            <person name="Cai J."/>
        </authorList>
    </citation>
    <scope>NUCLEOTIDE SEQUENCE</scope>
    <source>
        <strain evidence="1">K72-2</strain>
    </source>
</reference>
<name>A0A415ETE7_ENTCA</name>
<comment type="caution">
    <text evidence="2">The sequence shown here is derived from an EMBL/GenBank/DDBJ whole genome shotgun (WGS) entry which is preliminary data.</text>
</comment>
<protein>
    <submittedName>
        <fullName evidence="2">Uncharacterized protein</fullName>
    </submittedName>
</protein>
<gene>
    <name evidence="2" type="ORF">DW084_08395</name>
    <name evidence="1" type="ORF">P7I32_06545</name>
</gene>
<evidence type="ECO:0000313" key="1">
    <source>
        <dbReference type="EMBL" id="MDT2964262.1"/>
    </source>
</evidence>
<dbReference type="RefSeq" id="WP_005231914.1">
    <property type="nucleotide sequence ID" value="NZ_CABGJK010000004.1"/>
</dbReference>
<dbReference type="EMBL" id="JARQDV010000003">
    <property type="protein sequence ID" value="MDT2964262.1"/>
    <property type="molecule type" value="Genomic_DNA"/>
</dbReference>
<dbReference type="Proteomes" id="UP001268896">
    <property type="component" value="Unassembled WGS sequence"/>
</dbReference>
<evidence type="ECO:0000313" key="3">
    <source>
        <dbReference type="Proteomes" id="UP000286288"/>
    </source>
</evidence>
<sequence length="73" mass="8367">MIIVNSAMQQDNIKALLESLSEDEIKYTFKEKKGIQLIFETTADDKEKAVKLAKDAIKNTDWGRVLYFNVVSQ</sequence>
<dbReference type="Proteomes" id="UP000286288">
    <property type="component" value="Unassembled WGS sequence"/>
</dbReference>
<proteinExistence type="predicted"/>
<dbReference type="EMBL" id="QRMZ01000009">
    <property type="protein sequence ID" value="RHK06561.1"/>
    <property type="molecule type" value="Genomic_DNA"/>
</dbReference>
<accession>A0A415ETE7</accession>
<organism evidence="2 3">
    <name type="scientific">Enterococcus casseliflavus</name>
    <name type="common">Enterococcus flavescens</name>
    <dbReference type="NCBI Taxonomy" id="37734"/>
    <lineage>
        <taxon>Bacteria</taxon>
        <taxon>Bacillati</taxon>
        <taxon>Bacillota</taxon>
        <taxon>Bacilli</taxon>
        <taxon>Lactobacillales</taxon>
        <taxon>Enterococcaceae</taxon>
        <taxon>Enterococcus</taxon>
    </lineage>
</organism>
<evidence type="ECO:0000313" key="2">
    <source>
        <dbReference type="EMBL" id="RHK06561.1"/>
    </source>
</evidence>
<reference evidence="2 3" key="1">
    <citation type="submission" date="2018-08" db="EMBL/GenBank/DDBJ databases">
        <title>A genome reference for cultivated species of the human gut microbiota.</title>
        <authorList>
            <person name="Zou Y."/>
            <person name="Xue W."/>
            <person name="Luo G."/>
        </authorList>
    </citation>
    <scope>NUCLEOTIDE SEQUENCE [LARGE SCALE GENOMIC DNA]</scope>
    <source>
        <strain evidence="2 3">AF48-16</strain>
    </source>
</reference>